<dbReference type="STRING" id="1618358.UX80_C0003G0030"/>
<organism evidence="1 2">
    <name type="scientific">Candidatus Amesbacteria bacterium GW2011_GWA2_47_11b</name>
    <dbReference type="NCBI Taxonomy" id="1618358"/>
    <lineage>
        <taxon>Bacteria</taxon>
        <taxon>Candidatus Amesiibacteriota</taxon>
    </lineage>
</organism>
<name>A0A0G1UKY4_9BACT</name>
<dbReference type="AlphaFoldDB" id="A0A0G1UKY4"/>
<evidence type="ECO:0000313" key="2">
    <source>
        <dbReference type="Proteomes" id="UP000034307"/>
    </source>
</evidence>
<evidence type="ECO:0008006" key="3">
    <source>
        <dbReference type="Google" id="ProtNLM"/>
    </source>
</evidence>
<sequence length="126" mass="13199">MTLRLRSGQTLVVLLVFVAMAMAVVSAAVAVVISNTQSGSRYELGQMALGLAESGAEEALLLLLRDPSFAGETLTTVDGTATISVTGSDPKTINSVATVEGATRKIQVVADYTVGVLEVQTWREIE</sequence>
<protein>
    <recommendedName>
        <fullName evidence="3">Type 4 fimbrial biogenesis protein PilX N-terminal domain-containing protein</fullName>
    </recommendedName>
</protein>
<dbReference type="EMBL" id="LCNO01000003">
    <property type="protein sequence ID" value="KKU58375.1"/>
    <property type="molecule type" value="Genomic_DNA"/>
</dbReference>
<gene>
    <name evidence="1" type="ORF">UX80_C0003G0030</name>
</gene>
<reference evidence="1 2" key="1">
    <citation type="journal article" date="2015" name="Nature">
        <title>rRNA introns, odd ribosomes, and small enigmatic genomes across a large radiation of phyla.</title>
        <authorList>
            <person name="Brown C.T."/>
            <person name="Hug L.A."/>
            <person name="Thomas B.C."/>
            <person name="Sharon I."/>
            <person name="Castelle C.J."/>
            <person name="Singh A."/>
            <person name="Wilkins M.J."/>
            <person name="Williams K.H."/>
            <person name="Banfield J.F."/>
        </authorList>
    </citation>
    <scope>NUCLEOTIDE SEQUENCE [LARGE SCALE GENOMIC DNA]</scope>
</reference>
<accession>A0A0G1UKY4</accession>
<comment type="caution">
    <text evidence="1">The sequence shown here is derived from an EMBL/GenBank/DDBJ whole genome shotgun (WGS) entry which is preliminary data.</text>
</comment>
<dbReference type="Proteomes" id="UP000034307">
    <property type="component" value="Unassembled WGS sequence"/>
</dbReference>
<proteinExistence type="predicted"/>
<evidence type="ECO:0000313" key="1">
    <source>
        <dbReference type="EMBL" id="KKU58375.1"/>
    </source>
</evidence>